<dbReference type="InterPro" id="IPR015655">
    <property type="entry name" value="PP2C"/>
</dbReference>
<dbReference type="InterPro" id="IPR001932">
    <property type="entry name" value="PPM-type_phosphatase-like_dom"/>
</dbReference>
<evidence type="ECO:0000259" key="1">
    <source>
        <dbReference type="PROSITE" id="PS51746"/>
    </source>
</evidence>
<dbReference type="SMART" id="SM00331">
    <property type="entry name" value="PP2C_SIG"/>
    <property type="match status" value="1"/>
</dbReference>
<name>A0ABV9NQ90_9BACI</name>
<dbReference type="PANTHER" id="PTHR47992">
    <property type="entry name" value="PROTEIN PHOSPHATASE"/>
    <property type="match status" value="1"/>
</dbReference>
<organism evidence="2 3">
    <name type="scientific">Bacillus daqingensis</name>
    <dbReference type="NCBI Taxonomy" id="872396"/>
    <lineage>
        <taxon>Bacteria</taxon>
        <taxon>Bacillati</taxon>
        <taxon>Bacillota</taxon>
        <taxon>Bacilli</taxon>
        <taxon>Bacillales</taxon>
        <taxon>Bacillaceae</taxon>
        <taxon>Bacillus</taxon>
    </lineage>
</organism>
<accession>A0ABV9NQ90</accession>
<proteinExistence type="predicted"/>
<gene>
    <name evidence="2" type="ORF">ACFO4L_03040</name>
</gene>
<dbReference type="SUPFAM" id="SSF81606">
    <property type="entry name" value="PP2C-like"/>
    <property type="match status" value="1"/>
</dbReference>
<feature type="domain" description="PPM-type phosphatase" evidence="1">
    <location>
        <begin position="2"/>
        <end position="241"/>
    </location>
</feature>
<dbReference type="InterPro" id="IPR036457">
    <property type="entry name" value="PPM-type-like_dom_sf"/>
</dbReference>
<sequence>MIYSIHSDTGRVRSHNEDSVLFHERSGWFLTVVADGMGGHQAGDVASRMACNRMLDQFKLAADELDIETIEEWLRKTVSRINSDLFTYQQEHPDCRGMGTTLTAAVGNGEDVFYINVGDSRLYLLKEHEITQITKDQSLVGELVRQGELTEAEAEVHPRRNVLLQALGTEIDVSGEIGSVRWRPQEILLLCTDGLTNKLADSAIKAIVYEAASMEDAGERLIASANDRGGEDNITAALIRFSDQDGGAV</sequence>
<dbReference type="Pfam" id="PF13672">
    <property type="entry name" value="PP2C_2"/>
    <property type="match status" value="1"/>
</dbReference>
<keyword evidence="3" id="KW-1185">Reference proteome</keyword>
<protein>
    <submittedName>
        <fullName evidence="2">Stp1/IreP family PP2C-type Ser/Thr phosphatase</fullName>
    </submittedName>
</protein>
<dbReference type="Proteomes" id="UP001595896">
    <property type="component" value="Unassembled WGS sequence"/>
</dbReference>
<dbReference type="Gene3D" id="3.60.40.10">
    <property type="entry name" value="PPM-type phosphatase domain"/>
    <property type="match status" value="1"/>
</dbReference>
<dbReference type="PROSITE" id="PS51746">
    <property type="entry name" value="PPM_2"/>
    <property type="match status" value="1"/>
</dbReference>
<dbReference type="EMBL" id="JBHSGK010000003">
    <property type="protein sequence ID" value="MFC4735552.1"/>
    <property type="molecule type" value="Genomic_DNA"/>
</dbReference>
<dbReference type="NCBIfam" id="NF033484">
    <property type="entry name" value="Stp1_PP2C_phos"/>
    <property type="match status" value="1"/>
</dbReference>
<evidence type="ECO:0000313" key="2">
    <source>
        <dbReference type="EMBL" id="MFC4735552.1"/>
    </source>
</evidence>
<dbReference type="SMART" id="SM00332">
    <property type="entry name" value="PP2Cc"/>
    <property type="match status" value="1"/>
</dbReference>
<dbReference type="RefSeq" id="WP_377908177.1">
    <property type="nucleotide sequence ID" value="NZ_JBHSGK010000003.1"/>
</dbReference>
<evidence type="ECO:0000313" key="3">
    <source>
        <dbReference type="Proteomes" id="UP001595896"/>
    </source>
</evidence>
<comment type="caution">
    <text evidence="2">The sequence shown here is derived from an EMBL/GenBank/DDBJ whole genome shotgun (WGS) entry which is preliminary data.</text>
</comment>
<reference evidence="3" key="1">
    <citation type="journal article" date="2019" name="Int. J. Syst. Evol. Microbiol.">
        <title>The Global Catalogue of Microorganisms (GCM) 10K type strain sequencing project: providing services to taxonomists for standard genome sequencing and annotation.</title>
        <authorList>
            <consortium name="The Broad Institute Genomics Platform"/>
            <consortium name="The Broad Institute Genome Sequencing Center for Infectious Disease"/>
            <person name="Wu L."/>
            <person name="Ma J."/>
        </authorList>
    </citation>
    <scope>NUCLEOTIDE SEQUENCE [LARGE SCALE GENOMIC DNA]</scope>
    <source>
        <strain evidence="3">JCM 12165</strain>
    </source>
</reference>
<dbReference type="CDD" id="cd00143">
    <property type="entry name" value="PP2Cc"/>
    <property type="match status" value="1"/>
</dbReference>